<dbReference type="InterPro" id="IPR020841">
    <property type="entry name" value="PKS_Beta-ketoAc_synthase_dom"/>
</dbReference>
<evidence type="ECO:0000256" key="1">
    <source>
        <dbReference type="ARBA" id="ARBA00022450"/>
    </source>
</evidence>
<dbReference type="InterPro" id="IPR013968">
    <property type="entry name" value="PKS_KR"/>
</dbReference>
<keyword evidence="5" id="KW-0511">Multifunctional enzyme</keyword>
<dbReference type="SUPFAM" id="SSF50129">
    <property type="entry name" value="GroES-like"/>
    <property type="match status" value="1"/>
</dbReference>
<evidence type="ECO:0000256" key="3">
    <source>
        <dbReference type="ARBA" id="ARBA00022679"/>
    </source>
</evidence>
<evidence type="ECO:0000256" key="2">
    <source>
        <dbReference type="ARBA" id="ARBA00022553"/>
    </source>
</evidence>
<feature type="compositionally biased region" description="Polar residues" evidence="7">
    <location>
        <begin position="1444"/>
        <end position="1461"/>
    </location>
</feature>
<dbReference type="InterPro" id="IPR016036">
    <property type="entry name" value="Malonyl_transacylase_ACP-bd"/>
</dbReference>
<feature type="region of interest" description="Disordered" evidence="7">
    <location>
        <begin position="1341"/>
        <end position="1380"/>
    </location>
</feature>
<accession>A0A0U2RRI5</accession>
<dbReference type="SMART" id="SM00822">
    <property type="entry name" value="PKS_KR"/>
    <property type="match status" value="1"/>
</dbReference>
<dbReference type="InterPro" id="IPR018201">
    <property type="entry name" value="Ketoacyl_synth_AS"/>
</dbReference>
<feature type="domain" description="PKS/mFAS DH" evidence="10">
    <location>
        <begin position="962"/>
        <end position="1278"/>
    </location>
</feature>
<dbReference type="FunFam" id="3.40.366.10:FF:000002">
    <property type="entry name" value="Probable polyketide synthase 2"/>
    <property type="match status" value="1"/>
</dbReference>
<dbReference type="PROSITE" id="PS00606">
    <property type="entry name" value="KS3_1"/>
    <property type="match status" value="1"/>
</dbReference>
<feature type="region of interest" description="C-terminal hotdog fold" evidence="6">
    <location>
        <begin position="1125"/>
        <end position="1278"/>
    </location>
</feature>
<dbReference type="Pfam" id="PF02801">
    <property type="entry name" value="Ketoacyl-synt_C"/>
    <property type="match status" value="1"/>
</dbReference>
<dbReference type="Pfam" id="PF23114">
    <property type="entry name" value="NAD-bd_HRPKS_sdrA"/>
    <property type="match status" value="1"/>
</dbReference>
<keyword evidence="3" id="KW-0808">Transferase</keyword>
<dbReference type="SMART" id="SM00823">
    <property type="entry name" value="PKS_PP"/>
    <property type="match status" value="1"/>
</dbReference>
<dbReference type="InterPro" id="IPR006162">
    <property type="entry name" value="Ppantetheine_attach_site"/>
</dbReference>
<dbReference type="InterPro" id="IPR049551">
    <property type="entry name" value="PKS_DH_C"/>
</dbReference>
<keyword evidence="4" id="KW-0560">Oxidoreductase</keyword>
<dbReference type="InterPro" id="IPR056501">
    <property type="entry name" value="NAD-bd_HRPKS_sdrA"/>
</dbReference>
<evidence type="ECO:0000256" key="7">
    <source>
        <dbReference type="SAM" id="MobiDB-lite"/>
    </source>
</evidence>
<dbReference type="InterPro" id="IPR013154">
    <property type="entry name" value="ADH-like_N"/>
</dbReference>
<dbReference type="SUPFAM" id="SSF52151">
    <property type="entry name" value="FabD/lysophospholipase-like"/>
    <property type="match status" value="1"/>
</dbReference>
<feature type="active site" description="Proton acceptor; for dehydratase activity" evidence="6">
    <location>
        <position position="994"/>
    </location>
</feature>
<feature type="region of interest" description="Disordered" evidence="7">
    <location>
        <begin position="1441"/>
        <end position="1461"/>
    </location>
</feature>
<feature type="domain" description="Carrier" evidence="8">
    <location>
        <begin position="2397"/>
        <end position="2474"/>
    </location>
</feature>
<evidence type="ECO:0000259" key="10">
    <source>
        <dbReference type="PROSITE" id="PS52019"/>
    </source>
</evidence>
<dbReference type="Gene3D" id="3.10.129.110">
    <property type="entry name" value="Polyketide synthase dehydratase"/>
    <property type="match status" value="1"/>
</dbReference>
<dbReference type="InterPro" id="IPR020806">
    <property type="entry name" value="PKS_PP-bd"/>
</dbReference>
<dbReference type="CDD" id="cd05195">
    <property type="entry name" value="enoyl_red"/>
    <property type="match status" value="1"/>
</dbReference>
<dbReference type="PANTHER" id="PTHR43775">
    <property type="entry name" value="FATTY ACID SYNTHASE"/>
    <property type="match status" value="1"/>
</dbReference>
<dbReference type="InterPro" id="IPR014031">
    <property type="entry name" value="Ketoacyl_synth_C"/>
</dbReference>
<dbReference type="GO" id="GO:0031177">
    <property type="term" value="F:phosphopantetheine binding"/>
    <property type="evidence" value="ECO:0007669"/>
    <property type="project" value="InterPro"/>
</dbReference>
<dbReference type="PANTHER" id="PTHR43775:SF29">
    <property type="entry name" value="ASPERFURANONE POLYKETIDE SYNTHASE AFOG-RELATED"/>
    <property type="match status" value="1"/>
</dbReference>
<dbReference type="Pfam" id="PF00109">
    <property type="entry name" value="ketoacyl-synt"/>
    <property type="match status" value="1"/>
</dbReference>
<keyword evidence="2" id="KW-0597">Phosphoprotein</keyword>
<evidence type="ECO:0000256" key="5">
    <source>
        <dbReference type="ARBA" id="ARBA00023268"/>
    </source>
</evidence>
<proteinExistence type="evidence at transcript level"/>
<feature type="region of interest" description="Disordered" evidence="7">
    <location>
        <begin position="1"/>
        <end position="20"/>
    </location>
</feature>
<dbReference type="Gene3D" id="3.30.70.3290">
    <property type="match status" value="1"/>
</dbReference>
<dbReference type="SMART" id="SM00825">
    <property type="entry name" value="PKS_KS"/>
    <property type="match status" value="1"/>
</dbReference>
<dbReference type="Gene3D" id="3.40.50.720">
    <property type="entry name" value="NAD(P)-binding Rossmann-like Domain"/>
    <property type="match status" value="1"/>
</dbReference>
<name>A0A0U2RRI5_9HYPO</name>
<dbReference type="InterPro" id="IPR011032">
    <property type="entry name" value="GroES-like_sf"/>
</dbReference>
<dbReference type="Pfam" id="PF08659">
    <property type="entry name" value="KR"/>
    <property type="match status" value="1"/>
</dbReference>
<dbReference type="Pfam" id="PF00698">
    <property type="entry name" value="Acyl_transf_1"/>
    <property type="match status" value="1"/>
</dbReference>
<dbReference type="GO" id="GO:1901336">
    <property type="term" value="P:lactone biosynthetic process"/>
    <property type="evidence" value="ECO:0007669"/>
    <property type="project" value="UniProtKB-ARBA"/>
</dbReference>
<dbReference type="InterPro" id="IPR057326">
    <property type="entry name" value="KR_dom"/>
</dbReference>
<dbReference type="InterPro" id="IPR016039">
    <property type="entry name" value="Thiolase-like"/>
</dbReference>
<dbReference type="InterPro" id="IPR009081">
    <property type="entry name" value="PP-bd_ACP"/>
</dbReference>
<dbReference type="Pfam" id="PF23297">
    <property type="entry name" value="ACP_SdgA_C"/>
    <property type="match status" value="1"/>
</dbReference>
<dbReference type="GO" id="GO:0004315">
    <property type="term" value="F:3-oxoacyl-[acyl-carrier-protein] synthase activity"/>
    <property type="evidence" value="ECO:0007669"/>
    <property type="project" value="InterPro"/>
</dbReference>
<evidence type="ECO:0000313" key="11">
    <source>
        <dbReference type="EMBL" id="ALQ32836.1"/>
    </source>
</evidence>
<dbReference type="InterPro" id="IPR016035">
    <property type="entry name" value="Acyl_Trfase/lysoPLipase"/>
</dbReference>
<dbReference type="Pfam" id="PF21089">
    <property type="entry name" value="PKS_DH_N"/>
    <property type="match status" value="1"/>
</dbReference>
<dbReference type="Gene3D" id="3.40.366.10">
    <property type="entry name" value="Malonyl-Coenzyme A Acyl Carrier Protein, domain 2"/>
    <property type="match status" value="1"/>
</dbReference>
<sequence length="2483" mass="271148">MPSATQPQQPECPLGRDQSPAAQPIAIIGLSGRFGGEAENPGKLWEMLKNNRSALGEVPETRYNPDGFYHPNGERAGTSNTKEGYFIKDDVRRFDAGFFSITPVEAEGMDPTQRILLEMAYESLENAGMTLNDVNGADMACFVGACQRDYWDMQTRDIDASAKYTATGTGPALLSNRVSWFFNLKGPSATIDTACSSSLTALNMACQSIRSGESKTALVGGMTLILLPHFNIYMSTLSFLSPDNRCHSFDERANGYARGEGGGFLVLKSLDAALRDGDTIRAVIRATGANQDGRTPGITLPSGPRQEMLIKSTYEKAGLDPARTGFFEAHGTGTSAGDPIECSAIGSVFGSKREEPILVGSVKSSVGHLEGSSAIAGLFKAIYSLERGLIPPTFGLENINLSIRTGEWNLDIPTSLRSWPKGLRRISINSQSFGYGGGNAHCVLDDAHHYLKEHGLSGGHNTVLDPYASPLRTILGLFADQVLTDTYRLFIWSSPEKAGLARLATVFKTHLEEKVQSGSVDDKFLGRLALTLSERRTRFPWRLAVDASRVEDLISGLDSASSQAIKTSKESDIVFIFTGQGAQWFAMGRELLNIPVFRSSLDESSRYLYQQGSHWNLMSELSKGPEDTRINEPELSQPACTALQIALVELLRSWGIHPRAVIGHSSGEIAAAYTKGAISRDDALKIAYFRGLLSSRMKKKGSMAAVGLSPLQAKEYIERVTDGKVVVACINSPSSVTLSGDVHAVDEAIDLIKQDGHFARKLAVQTAYHSHHMNSIADRYLDSIRTVQPKKPANDNVTMISSVTSQEASVTDLGPEYWVKNLVNPVNFSGAVQTALGHSAKKVRISPRLKVSSLVELGPHSALQGPLRQVLEQTPGRHQNIRYVSILRRKEDAVKTAVRAAGTLACVGYPVDFSAINQYHELTPKEQTPLVDLPSYPWNRDRVFWQESAAVAAYRNRKTPRLDLLGVLDENSTLSEPSWKNYLRISEQPWIEHHKFQGTNIYPMAGMIVMAIEGLRQILNPAEVKGYQFRDVTVHQALVVPSDQSVQTKLDIRPWRHGSRARTVVWRDFTVSSRSQDGAWTTNATGLVSVKMKASKSGSSIFVDEEKEATKELKSRLDRVEAMPLDNQDPDEFYSDVCASGLDLGPSFRCVSQLKAHGTDATFVLTVQNTKKWAPLEFEHPHLLHPATLDGFVHLLISSAAGRNGLFRARVPVFVESLFVSEGFDSTPGSEYFGYCSSSPQGVEGMVTDLVAFSKINGEPRVVINGCRSVPLTGGNSVLKTRKRQETDSGSLEKWMLGPGEQPAEEDHSNIYCSPRWDTDVAVTLPQTMRQILEKFTLNTTETNGSANGHVNGHANGHTNGHTKDSKDSQASPPVTTNDLKASGLDKALIHYIGLTLHKTPGCKILELADTTSDVSNLVLEGLDESFGISKGEASYTVAKKTEANGSEQKGTKAPASSSNSLNFDIEKDLSEQGVEAKGYDLVLVGEQFLSQGPTALKLERCKELLTSSVEVLPFGMLRLTGDRCGTLVIMGGSGHDFRDVLQQAGFDGVEFELSSTTGSSDRFSMIVSKRLPEESRFPADMVIVTGLQATEPTNQLVGKLRQTITTAGCAVETRTLQQVSAVDFESTFFLVTLELDGSVLSELDQETFSILKRLATESRGVLWLANDEPLGSIVKGFSRTVRAEHPDSCFSVLSMQSGFHKQLDQTCASIVRSIEHVWSTRVDNFSDREFRLRDRQVQVERLRPDSSLTGLLSENADANGPPGTRPFQAQTQADVQLRIRHPGALDSLDFVETVPREEPLEDYDMEMEIKTVGLNFRDVMVAMGQLQDDVLGIECSGRVIRLGPCVKGFSPGDRVFGMHPGCFKSSIRVDSRTFEKIPSQTSYDEAATIPCTFGTAYYALHDVAHLQPGESVLIHSAAGGVGQAAIRVAQHIGATIYATVSTSEKRDFLINTYGLLPSNILNSRDLSFKHGILRLTENRGVDVVLNSLAGEALRQSWLCVAPFGRFIELGKRDMYDNTGLDMLPFATNITFSGVDLLMINKEYPWRFQKIMRNVVSLMNKGVAQLMPSTRFSLENITAAFRTMQSGKHMGKLVINCENSDALPVVPASLDSFRFPKQATYILVGGLGGIARSIGKMMIDIGASNLVFISRSVDAERQEYVDTLRQLGVIVEVLKCDVSDALALKPLLENVKQRLPPIKGVINCAMNLKDGIIENMTADRWNDALRPKVQATLNLDLLLKAQLDFFICLSSVAGIVGSRGQSNYNAGNTFQDAFAHSLSESNVQATSLNLSLVTDVGVSTTRNEVFQLLKGGGLIGMDEQDVLRVVRAAVAGRCPPQVVMGLANGGRLSRQEQSEPYWFSDSRFSPVRAHGMSIVAGDAGGESDLKSRLPSMKTLSEVTEAILFDLVGKVSQIVNMSREDIDSSRAVNSYGIDSLSAVEIRTWISKELGASVSVFDIVSNSTMTELVEKIGRASSLVSQSVKM</sequence>
<dbReference type="Gene3D" id="1.10.1200.10">
    <property type="entry name" value="ACP-like"/>
    <property type="match status" value="1"/>
</dbReference>
<evidence type="ECO:0000259" key="9">
    <source>
        <dbReference type="PROSITE" id="PS52004"/>
    </source>
</evidence>
<dbReference type="GO" id="GO:0030639">
    <property type="term" value="P:polyketide biosynthetic process"/>
    <property type="evidence" value="ECO:0007669"/>
    <property type="project" value="UniProtKB-ARBA"/>
</dbReference>
<feature type="region of interest" description="Disordered" evidence="7">
    <location>
        <begin position="1282"/>
        <end position="1311"/>
    </location>
</feature>
<feature type="domain" description="Ketosynthase family 3 (KS3)" evidence="9">
    <location>
        <begin position="22"/>
        <end position="446"/>
    </location>
</feature>
<dbReference type="FunFam" id="3.40.50.720:FF:000209">
    <property type="entry name" value="Polyketide synthase Pks12"/>
    <property type="match status" value="1"/>
</dbReference>
<reference evidence="11" key="1">
    <citation type="submission" date="2015-11" db="EMBL/GenBank/DDBJ databases">
        <title>Insights into natural products biosynthesis from analysis of 490 polyketide synthases from Fusarium.</title>
        <authorList>
            <person name="Brown D.W."/>
            <person name="Proctor R.H."/>
        </authorList>
    </citation>
    <scope>NUCLEOTIDE SEQUENCE</scope>
    <source>
        <strain evidence="11">ATTC 74349</strain>
    </source>
</reference>
<dbReference type="PROSITE" id="PS52019">
    <property type="entry name" value="PKS_MFAS_DH"/>
    <property type="match status" value="1"/>
</dbReference>
<dbReference type="SMART" id="SM00829">
    <property type="entry name" value="PKS_ER"/>
    <property type="match status" value="1"/>
</dbReference>
<dbReference type="InterPro" id="IPR050091">
    <property type="entry name" value="PKS_NRPS_Biosynth_Enz"/>
</dbReference>
<dbReference type="InterPro" id="IPR020843">
    <property type="entry name" value="ER"/>
</dbReference>
<dbReference type="InterPro" id="IPR036736">
    <property type="entry name" value="ACP-like_sf"/>
</dbReference>
<organism evidence="11">
    <name type="scientific">Fusarium euwallaceae</name>
    <dbReference type="NCBI Taxonomy" id="1147111"/>
    <lineage>
        <taxon>Eukaryota</taxon>
        <taxon>Fungi</taxon>
        <taxon>Dikarya</taxon>
        <taxon>Ascomycota</taxon>
        <taxon>Pezizomycotina</taxon>
        <taxon>Sordariomycetes</taxon>
        <taxon>Hypocreomycetidae</taxon>
        <taxon>Hypocreales</taxon>
        <taxon>Nectriaceae</taxon>
        <taxon>Fusarium</taxon>
        <taxon>Fusarium solani species complex</taxon>
    </lineage>
</organism>
<dbReference type="Pfam" id="PF14765">
    <property type="entry name" value="PS-DH"/>
    <property type="match status" value="1"/>
</dbReference>
<dbReference type="Gene3D" id="3.40.47.10">
    <property type="match status" value="1"/>
</dbReference>
<dbReference type="SUPFAM" id="SSF55048">
    <property type="entry name" value="Probable ACP-binding domain of malonyl-CoA ACP transacylase"/>
    <property type="match status" value="1"/>
</dbReference>
<evidence type="ECO:0000256" key="6">
    <source>
        <dbReference type="PROSITE-ProRule" id="PRU01363"/>
    </source>
</evidence>
<dbReference type="InterPro" id="IPR049552">
    <property type="entry name" value="PKS_DH_N"/>
</dbReference>
<dbReference type="PROSITE" id="PS50075">
    <property type="entry name" value="CARRIER"/>
    <property type="match status" value="1"/>
</dbReference>
<dbReference type="SUPFAM" id="SSF47336">
    <property type="entry name" value="ACP-like"/>
    <property type="match status" value="1"/>
</dbReference>
<keyword evidence="1" id="KW-0596">Phosphopantetheine</keyword>
<feature type="region of interest" description="N-terminal hotdog fold" evidence="6">
    <location>
        <begin position="962"/>
        <end position="1095"/>
    </location>
</feature>
<dbReference type="InterPro" id="IPR014030">
    <property type="entry name" value="Ketoacyl_synth_N"/>
</dbReference>
<dbReference type="InterPro" id="IPR020807">
    <property type="entry name" value="PKS_DH"/>
</dbReference>
<feature type="compositionally biased region" description="Polar residues" evidence="7">
    <location>
        <begin position="1369"/>
        <end position="1380"/>
    </location>
</feature>
<dbReference type="SUPFAM" id="SSF51735">
    <property type="entry name" value="NAD(P)-binding Rossmann-fold domains"/>
    <property type="match status" value="2"/>
</dbReference>
<dbReference type="Pfam" id="PF08240">
    <property type="entry name" value="ADH_N"/>
    <property type="match status" value="1"/>
</dbReference>
<dbReference type="PROSITE" id="PS00012">
    <property type="entry name" value="PHOSPHOPANTETHEINE"/>
    <property type="match status" value="1"/>
</dbReference>
<dbReference type="InterPro" id="IPR014043">
    <property type="entry name" value="Acyl_transferase_dom"/>
</dbReference>
<gene>
    <name evidence="11" type="ORF">Feu_1554</name>
</gene>
<evidence type="ECO:0000259" key="8">
    <source>
        <dbReference type="PROSITE" id="PS50075"/>
    </source>
</evidence>
<dbReference type="InterPro" id="IPR042104">
    <property type="entry name" value="PKS_dehydratase_sf"/>
</dbReference>
<dbReference type="Gene3D" id="3.90.180.10">
    <property type="entry name" value="Medium-chain alcohol dehydrogenases, catalytic domain"/>
    <property type="match status" value="1"/>
</dbReference>
<dbReference type="Pfam" id="PF13602">
    <property type="entry name" value="ADH_zinc_N_2"/>
    <property type="match status" value="1"/>
</dbReference>
<dbReference type="SMART" id="SM00827">
    <property type="entry name" value="PKS_AT"/>
    <property type="match status" value="1"/>
</dbReference>
<dbReference type="GO" id="GO:0006633">
    <property type="term" value="P:fatty acid biosynthetic process"/>
    <property type="evidence" value="ECO:0007669"/>
    <property type="project" value="InterPro"/>
</dbReference>
<dbReference type="InterPro" id="IPR049900">
    <property type="entry name" value="PKS_mFAS_DH"/>
</dbReference>
<dbReference type="SMART" id="SM00826">
    <property type="entry name" value="PKS_DH"/>
    <property type="match status" value="1"/>
</dbReference>
<dbReference type="InterPro" id="IPR036291">
    <property type="entry name" value="NAD(P)-bd_dom_sf"/>
</dbReference>
<dbReference type="PROSITE" id="PS52004">
    <property type="entry name" value="KS3_2"/>
    <property type="match status" value="1"/>
</dbReference>
<evidence type="ECO:0000256" key="4">
    <source>
        <dbReference type="ARBA" id="ARBA00023002"/>
    </source>
</evidence>
<dbReference type="GO" id="GO:0016491">
    <property type="term" value="F:oxidoreductase activity"/>
    <property type="evidence" value="ECO:0007669"/>
    <property type="project" value="UniProtKB-KW"/>
</dbReference>
<dbReference type="InterPro" id="IPR001227">
    <property type="entry name" value="Ac_transferase_dom_sf"/>
</dbReference>
<feature type="active site" description="Proton donor; for dehydratase activity" evidence="6">
    <location>
        <position position="1190"/>
    </location>
</feature>
<protein>
    <submittedName>
        <fullName evidence="11">Putative polyketide synthase</fullName>
    </submittedName>
</protein>
<dbReference type="GO" id="GO:0004312">
    <property type="term" value="F:fatty acid synthase activity"/>
    <property type="evidence" value="ECO:0007669"/>
    <property type="project" value="TreeGrafter"/>
</dbReference>
<dbReference type="CDD" id="cd00833">
    <property type="entry name" value="PKS"/>
    <property type="match status" value="1"/>
</dbReference>
<dbReference type="EMBL" id="KU179971">
    <property type="protein sequence ID" value="ALQ32836.1"/>
    <property type="molecule type" value="mRNA"/>
</dbReference>
<dbReference type="SUPFAM" id="SSF53901">
    <property type="entry name" value="Thiolase-like"/>
    <property type="match status" value="1"/>
</dbReference>